<dbReference type="PANTHER" id="PTHR34070">
    <property type="entry name" value="ARMADILLO-TYPE FOLD"/>
    <property type="match status" value="1"/>
</dbReference>
<dbReference type="AlphaFoldDB" id="A0A098E8Y9"/>
<dbReference type="CDD" id="cd06561">
    <property type="entry name" value="AlkD_like"/>
    <property type="match status" value="1"/>
</dbReference>
<name>A0A098E8Y9_9ZZZZ</name>
<evidence type="ECO:0000256" key="1">
    <source>
        <dbReference type="SAM" id="MobiDB-lite"/>
    </source>
</evidence>
<gene>
    <name evidence="2" type="ORF">MSIBF_A1830008</name>
</gene>
<feature type="region of interest" description="Disordered" evidence="1">
    <location>
        <begin position="1"/>
        <end position="29"/>
    </location>
</feature>
<reference evidence="2" key="1">
    <citation type="submission" date="2014-09" db="EMBL/GenBank/DDBJ databases">
        <authorList>
            <person name="Probst J Alexander"/>
        </authorList>
    </citation>
    <scope>NUCLEOTIDE SEQUENCE</scope>
</reference>
<evidence type="ECO:0000313" key="2">
    <source>
        <dbReference type="EMBL" id="CEG11974.1"/>
    </source>
</evidence>
<proteinExistence type="predicted"/>
<organism evidence="2">
    <name type="scientific">groundwater metagenome</name>
    <dbReference type="NCBI Taxonomy" id="717931"/>
    <lineage>
        <taxon>unclassified sequences</taxon>
        <taxon>metagenomes</taxon>
        <taxon>ecological metagenomes</taxon>
    </lineage>
</organism>
<feature type="compositionally biased region" description="Basic and acidic residues" evidence="1">
    <location>
        <begin position="10"/>
        <end position="29"/>
    </location>
</feature>
<dbReference type="EMBL" id="CCXY01000094">
    <property type="protein sequence ID" value="CEG11974.1"/>
    <property type="molecule type" value="Genomic_DNA"/>
</dbReference>
<dbReference type="InterPro" id="IPR016024">
    <property type="entry name" value="ARM-type_fold"/>
</dbReference>
<dbReference type="Pfam" id="PF08713">
    <property type="entry name" value="DNA_alkylation"/>
    <property type="match status" value="1"/>
</dbReference>
<dbReference type="SUPFAM" id="SSF48371">
    <property type="entry name" value="ARM repeat"/>
    <property type="match status" value="1"/>
</dbReference>
<accession>A0A098E8Y9</accession>
<dbReference type="PANTHER" id="PTHR34070:SF1">
    <property type="entry name" value="DNA ALKYLATION REPAIR PROTEIN"/>
    <property type="match status" value="1"/>
</dbReference>
<protein>
    <submittedName>
        <fullName evidence="2">DNA alkylation repair enzyme</fullName>
    </submittedName>
</protein>
<dbReference type="Gene3D" id="1.25.10.90">
    <property type="match status" value="1"/>
</dbReference>
<sequence length="268" mass="30821">MSESSLKKKNNMDKSQIRERTNKLLEKANKPKEFTEGLQELLKSYVDRKATKNYQRIIPDAGKFYGVPLPILRAISAEIEKFIRKEPTKAQFLLETIWNEGSFEARQIAGKSLEKFGPNNSKVCLDFVSSALPDLDNWAVCDNLAMCGVKPIVYSDPELILPLSEKWIKSKNKWIRRFGVVSLLGYKKVQITDKAFGILDLVMEDKDKDIKKAVSWILREITKKNPDDVAKFLMRWAKANPNKDAILIIKDGMKKLKYDKQKEILILI</sequence>
<dbReference type="InterPro" id="IPR014825">
    <property type="entry name" value="DNA_alkylation"/>
</dbReference>